<evidence type="ECO:0000313" key="2">
    <source>
        <dbReference type="Proteomes" id="UP000244441"/>
    </source>
</evidence>
<gene>
    <name evidence="1" type="ORF">C2869_17085</name>
</gene>
<dbReference type="RefSeq" id="WP_108604098.1">
    <property type="nucleotide sequence ID" value="NZ_CP026604.1"/>
</dbReference>
<dbReference type="AlphaFoldDB" id="A0A2S0VV25"/>
<proteinExistence type="predicted"/>
<dbReference type="InterPro" id="IPR007434">
    <property type="entry name" value="FemAB-like"/>
</dbReference>
<accession>A0A2S0VV25</accession>
<sequence>MTPDNQFSVYSKTPDNLGNLDNDPFLNSVFLKALEDKQCVNLKSGWHTSHIANQDLSLFLPSYIKQHSYGEYVFDWSWAQAYQQYGFDYYPKLLSALPFTPIPNPKLLGNHNLEQLSQLCEFGRQFCLDNQFSSWHINFIPQAFAEQLATHDFNIRLGVQFEWFNHSYNDFEHYLNRFTSRKRKQVKKERKSAQQAVTSIRVFDSHTEHQLDTQLIKQFYYCYQVTYLKRGQQGYLNQAFFEHLFDVMPDNLALIAAFDEQDKMIASALFFKDQQNLYGRYWGCLTEVEYLHFELCYYQGIEYAIKHNLQRFNPGTQGEHKLARGFEPIYSYSAHWLAEPTFQPAIKQFCAEEAKQIRLYQKECLKRIPFKR</sequence>
<keyword evidence="2" id="KW-1185">Reference proteome</keyword>
<dbReference type="Proteomes" id="UP000244441">
    <property type="component" value="Chromosome"/>
</dbReference>
<dbReference type="OrthoDB" id="9776898at2"/>
<dbReference type="PANTHER" id="PTHR47017:SF1">
    <property type="entry name" value="ACYL-COA"/>
    <property type="match status" value="1"/>
</dbReference>
<name>A0A2S0VV25_9ALTE</name>
<protein>
    <submittedName>
        <fullName evidence="1">N-acetyltransferase</fullName>
    </submittedName>
</protein>
<reference evidence="1 2" key="1">
    <citation type="submission" date="2018-01" db="EMBL/GenBank/DDBJ databases">
        <title>Genome sequence of a Cantenovulum-like bacteria.</title>
        <authorList>
            <person name="Tan W.R."/>
            <person name="Lau N.-S."/>
            <person name="Go F."/>
            <person name="Amirul A.-A.A."/>
        </authorList>
    </citation>
    <scope>NUCLEOTIDE SEQUENCE [LARGE SCALE GENOMIC DNA]</scope>
    <source>
        <strain evidence="1 2">CCB-QB4</strain>
    </source>
</reference>
<dbReference type="Pfam" id="PF04339">
    <property type="entry name" value="FemAB_like"/>
    <property type="match status" value="1"/>
</dbReference>
<dbReference type="PANTHER" id="PTHR47017">
    <property type="entry name" value="ACYL-COA"/>
    <property type="match status" value="1"/>
</dbReference>
<evidence type="ECO:0000313" key="1">
    <source>
        <dbReference type="EMBL" id="AWB68033.1"/>
    </source>
</evidence>
<dbReference type="InterPro" id="IPR016181">
    <property type="entry name" value="Acyl_CoA_acyltransferase"/>
</dbReference>
<dbReference type="EMBL" id="CP026604">
    <property type="protein sequence ID" value="AWB68033.1"/>
    <property type="molecule type" value="Genomic_DNA"/>
</dbReference>
<keyword evidence="1" id="KW-0808">Transferase</keyword>
<dbReference type="SUPFAM" id="SSF55729">
    <property type="entry name" value="Acyl-CoA N-acyltransferases (Nat)"/>
    <property type="match status" value="1"/>
</dbReference>
<dbReference type="KEGG" id="cate:C2869_17085"/>
<dbReference type="Gene3D" id="3.40.630.30">
    <property type="match status" value="1"/>
</dbReference>
<dbReference type="GO" id="GO:0016740">
    <property type="term" value="F:transferase activity"/>
    <property type="evidence" value="ECO:0007669"/>
    <property type="project" value="UniProtKB-KW"/>
</dbReference>
<organism evidence="1 2">
    <name type="scientific">Saccharobesus litoralis</name>
    <dbReference type="NCBI Taxonomy" id="2172099"/>
    <lineage>
        <taxon>Bacteria</taxon>
        <taxon>Pseudomonadati</taxon>
        <taxon>Pseudomonadota</taxon>
        <taxon>Gammaproteobacteria</taxon>
        <taxon>Alteromonadales</taxon>
        <taxon>Alteromonadaceae</taxon>
        <taxon>Saccharobesus</taxon>
    </lineage>
</organism>